<organism evidence="1 2">
    <name type="scientific">Pseudomonas phage PhL_UNISO_PA-DSM_ph0034</name>
    <dbReference type="NCBI Taxonomy" id="2812900"/>
    <lineage>
        <taxon>Viruses</taxon>
        <taxon>Duplodnaviria</taxon>
        <taxon>Heunggongvirae</taxon>
        <taxon>Uroviricota</taxon>
        <taxon>Caudoviricetes</taxon>
        <taxon>Vandenendeviridae</taxon>
        <taxon>Skurskavirinae</taxon>
        <taxon>Pakpunavirus</taxon>
        <taxon>Pakpunavirus ph0034</taxon>
    </lineage>
</organism>
<dbReference type="KEGG" id="vg:80099941"/>
<evidence type="ECO:0000313" key="1">
    <source>
        <dbReference type="EMBL" id="QYC95182.1"/>
    </source>
</evidence>
<dbReference type="RefSeq" id="YP_010763222.1">
    <property type="nucleotide sequence ID" value="NC_073610.1"/>
</dbReference>
<name>A0A9E6Q6L9_9CAUD</name>
<dbReference type="Proteomes" id="UP001054841">
    <property type="component" value="Segment"/>
</dbReference>
<dbReference type="EMBL" id="MW526259">
    <property type="protein sequence ID" value="QYC95182.1"/>
    <property type="molecule type" value="Genomic_DNA"/>
</dbReference>
<proteinExistence type="predicted"/>
<sequence>MARTLQARTSFPGRRRPRLSVVKAICSWGLAPRV</sequence>
<reference evidence="1 2" key="1">
    <citation type="journal article" date="2022" name="Future Microbiol.">
        <title>Characterization and in vitro testing of newly isolated lytic bacteriophages for the biocontrol of Pseudomonas aeruginosa.</title>
        <authorList>
            <person name="Harada L.K."/>
            <person name="Silva E.C."/>
            <person name="Rossi F.P."/>
            <person name="Cieza B."/>
            <person name="Oliveira T.J."/>
            <person name="Pereira C."/>
            <person name="Tomazetto G."/>
            <person name="Silva B.B."/>
            <person name="Squina F.M."/>
            <person name="Vila M.M."/>
            <person name="Setubal J.C."/>
            <person name="Ha T."/>
            <person name="da Silva A.M."/>
            <person name="Balcao V.M."/>
        </authorList>
    </citation>
    <scope>NUCLEOTIDE SEQUENCE [LARGE SCALE GENOMIC DNA]</scope>
</reference>
<protein>
    <submittedName>
        <fullName evidence="1">Uncharacterized protein</fullName>
    </submittedName>
</protein>
<evidence type="ECO:0000313" key="2">
    <source>
        <dbReference type="Proteomes" id="UP001054841"/>
    </source>
</evidence>
<accession>A0A9E6Q6L9</accession>
<keyword evidence="2" id="KW-1185">Reference proteome</keyword>
<dbReference type="GeneID" id="80099941"/>